<dbReference type="EMBL" id="PFBJ01000006">
    <property type="protein sequence ID" value="PIT91222.1"/>
    <property type="molecule type" value="Genomic_DNA"/>
</dbReference>
<evidence type="ECO:0000313" key="1">
    <source>
        <dbReference type="EMBL" id="PIT91222.1"/>
    </source>
</evidence>
<protein>
    <submittedName>
        <fullName evidence="1">Uncharacterized protein</fullName>
    </submittedName>
</protein>
<dbReference type="Proteomes" id="UP000228809">
    <property type="component" value="Unassembled WGS sequence"/>
</dbReference>
<sequence>MKNAALIGGGIVVLLGLLYVLSLAGRGPQENLVSPNGLHWHPTMTIYVDGEKQPIPANIGLVGRHYPMHTHIEDVGDGVIHFEFGGKVYRDDLRLKHFFSVWNGMMVENAFGRLNRMLVNGEEITEYGEYVVNQNDAIELFYESSENAQ</sequence>
<gene>
    <name evidence="1" type="ORF">COU17_01180</name>
</gene>
<comment type="caution">
    <text evidence="1">The sequence shown here is derived from an EMBL/GenBank/DDBJ whole genome shotgun (WGS) entry which is preliminary data.</text>
</comment>
<reference evidence="2" key="1">
    <citation type="submission" date="2017-09" db="EMBL/GenBank/DDBJ databases">
        <title>Depth-based differentiation of microbial function through sediment-hosted aquifers and enrichment of novel symbionts in the deep terrestrial subsurface.</title>
        <authorList>
            <person name="Probst A.J."/>
            <person name="Ladd B."/>
            <person name="Jarett J.K."/>
            <person name="Geller-Mcgrath D.E."/>
            <person name="Sieber C.M.K."/>
            <person name="Emerson J.B."/>
            <person name="Anantharaman K."/>
            <person name="Thomas B.C."/>
            <person name="Malmstrom R."/>
            <person name="Stieglmeier M."/>
            <person name="Klingl A."/>
            <person name="Woyke T."/>
            <person name="Ryan C.M."/>
            <person name="Banfield J.F."/>
        </authorList>
    </citation>
    <scope>NUCLEOTIDE SEQUENCE [LARGE SCALE GENOMIC DNA]</scope>
</reference>
<name>A0A2M6WEK9_9BACT</name>
<evidence type="ECO:0000313" key="2">
    <source>
        <dbReference type="Proteomes" id="UP000228809"/>
    </source>
</evidence>
<dbReference type="AlphaFoldDB" id="A0A2M6WEK9"/>
<proteinExistence type="predicted"/>
<accession>A0A2M6WEK9</accession>
<organism evidence="1 2">
    <name type="scientific">Candidatus Kaiserbacteria bacterium CG10_big_fil_rev_8_21_14_0_10_49_17</name>
    <dbReference type="NCBI Taxonomy" id="1974609"/>
    <lineage>
        <taxon>Bacteria</taxon>
        <taxon>Candidatus Kaiseribacteriota</taxon>
    </lineage>
</organism>